<protein>
    <submittedName>
        <fullName evidence="7">Vomeronasal type-2 receptor 26</fullName>
    </submittedName>
</protein>
<dbReference type="InParanoid" id="L9LC49"/>
<feature type="domain" description="Receptor ligand binding region" evidence="6">
    <location>
        <begin position="6"/>
        <end position="239"/>
    </location>
</feature>
<dbReference type="Proteomes" id="UP000011518">
    <property type="component" value="Unassembled WGS sequence"/>
</dbReference>
<reference evidence="8" key="2">
    <citation type="journal article" date="2013" name="Nat. Commun.">
        <title>Genome of the Chinese tree shrew.</title>
        <authorList>
            <person name="Fan Y."/>
            <person name="Huang Z.Y."/>
            <person name="Cao C.C."/>
            <person name="Chen C.S."/>
            <person name="Chen Y.X."/>
            <person name="Fan D.D."/>
            <person name="He J."/>
            <person name="Hou H.L."/>
            <person name="Hu L."/>
            <person name="Hu X.T."/>
            <person name="Jiang X.T."/>
            <person name="Lai R."/>
            <person name="Lang Y.S."/>
            <person name="Liang B."/>
            <person name="Liao S.G."/>
            <person name="Mu D."/>
            <person name="Ma Y.Y."/>
            <person name="Niu Y.Y."/>
            <person name="Sun X.Q."/>
            <person name="Xia J.Q."/>
            <person name="Xiao J."/>
            <person name="Xiong Z.Q."/>
            <person name="Xu L."/>
            <person name="Yang L."/>
            <person name="Zhang Y."/>
            <person name="Zhao W."/>
            <person name="Zhao X.D."/>
            <person name="Zheng Y.T."/>
            <person name="Zhou J.M."/>
            <person name="Zhu Y.B."/>
            <person name="Zhang G.J."/>
            <person name="Wang J."/>
            <person name="Yao Y.G."/>
        </authorList>
    </citation>
    <scope>NUCLEOTIDE SEQUENCE [LARGE SCALE GENOMIC DNA]</scope>
</reference>
<dbReference type="PANTHER" id="PTHR24061:SF545">
    <property type="entry name" value="VOMERONASAL 2, RECEPTOR 118-RELATED"/>
    <property type="match status" value="1"/>
</dbReference>
<keyword evidence="7" id="KW-0675">Receptor</keyword>
<evidence type="ECO:0000256" key="2">
    <source>
        <dbReference type="ARBA" id="ARBA00022692"/>
    </source>
</evidence>
<evidence type="ECO:0000313" key="7">
    <source>
        <dbReference type="EMBL" id="ELW72274.1"/>
    </source>
</evidence>
<keyword evidence="3" id="KW-0732">Signal</keyword>
<proteinExistence type="predicted"/>
<keyword evidence="4" id="KW-1133">Transmembrane helix</keyword>
<name>L9LC49_TUPCH</name>
<evidence type="ECO:0000313" key="8">
    <source>
        <dbReference type="Proteomes" id="UP000011518"/>
    </source>
</evidence>
<gene>
    <name evidence="7" type="ORF">TREES_T100009668</name>
</gene>
<dbReference type="GO" id="GO:0004930">
    <property type="term" value="F:G protein-coupled receptor activity"/>
    <property type="evidence" value="ECO:0007669"/>
    <property type="project" value="InterPro"/>
</dbReference>
<keyword evidence="8" id="KW-1185">Reference proteome</keyword>
<evidence type="ECO:0000256" key="1">
    <source>
        <dbReference type="ARBA" id="ARBA00004370"/>
    </source>
</evidence>
<evidence type="ECO:0000256" key="4">
    <source>
        <dbReference type="ARBA" id="ARBA00022989"/>
    </source>
</evidence>
<dbReference type="InterPro" id="IPR028082">
    <property type="entry name" value="Peripla_BP_I"/>
</dbReference>
<reference evidence="8" key="1">
    <citation type="submission" date="2012-07" db="EMBL/GenBank/DDBJ databases">
        <title>Genome of the Chinese tree shrew, a rising model animal genetically related to primates.</title>
        <authorList>
            <person name="Zhang G."/>
            <person name="Fan Y."/>
            <person name="Yao Y."/>
            <person name="Huang Z."/>
        </authorList>
    </citation>
    <scope>NUCLEOTIDE SEQUENCE [LARGE SCALE GENOMIC DNA]</scope>
</reference>
<dbReference type="EMBL" id="KB320430">
    <property type="protein sequence ID" value="ELW72274.1"/>
    <property type="molecule type" value="Genomic_DNA"/>
</dbReference>
<evidence type="ECO:0000256" key="3">
    <source>
        <dbReference type="ARBA" id="ARBA00022729"/>
    </source>
</evidence>
<organism evidence="7 8">
    <name type="scientific">Tupaia chinensis</name>
    <name type="common">Chinese tree shrew</name>
    <name type="synonym">Tupaia belangeri chinensis</name>
    <dbReference type="NCBI Taxonomy" id="246437"/>
    <lineage>
        <taxon>Eukaryota</taxon>
        <taxon>Metazoa</taxon>
        <taxon>Chordata</taxon>
        <taxon>Craniata</taxon>
        <taxon>Vertebrata</taxon>
        <taxon>Euteleostomi</taxon>
        <taxon>Mammalia</taxon>
        <taxon>Eutheria</taxon>
        <taxon>Euarchontoglires</taxon>
        <taxon>Scandentia</taxon>
        <taxon>Tupaiidae</taxon>
        <taxon>Tupaia</taxon>
    </lineage>
</organism>
<sequence length="276" mass="31628">MATKESSLEHGIIWLLLHFDWKWVALYVSDNRQGELFLQHLKAEMIKKDICVAFTEKLSATTGLSTLRDFNFMNRIRVSSANVYILSGAEVSIFSLKYEKEFYLISGKVLIMINVHSSQWESVFSLIDKGQYFFHGSLLFSSQEREIPGFKQFLKTVNPSQYPEDFYFGKLWISFFSCSLPGSVCGKIGDCPSNSSLEFVPSPVDMMTVSDSSFLIYHAVYMVAQVLHEILLKKIQMESPGNVDQPVLLPWQVKHSLEPEHASGMFKYCQCLEVFY</sequence>
<dbReference type="Pfam" id="PF01094">
    <property type="entry name" value="ANF_receptor"/>
    <property type="match status" value="1"/>
</dbReference>
<dbReference type="Gene3D" id="3.40.50.2300">
    <property type="match status" value="2"/>
</dbReference>
<dbReference type="PANTHER" id="PTHR24061">
    <property type="entry name" value="CALCIUM-SENSING RECEPTOR-RELATED"/>
    <property type="match status" value="1"/>
</dbReference>
<evidence type="ECO:0000259" key="6">
    <source>
        <dbReference type="Pfam" id="PF01094"/>
    </source>
</evidence>
<dbReference type="SUPFAM" id="SSF53822">
    <property type="entry name" value="Periplasmic binding protein-like I"/>
    <property type="match status" value="1"/>
</dbReference>
<keyword evidence="5" id="KW-0472">Membrane</keyword>
<evidence type="ECO:0000256" key="5">
    <source>
        <dbReference type="ARBA" id="ARBA00023136"/>
    </source>
</evidence>
<dbReference type="InterPro" id="IPR000068">
    <property type="entry name" value="GPCR_3_Ca_sens_rcpt-rel"/>
</dbReference>
<dbReference type="FunFam" id="3.40.50.2300:FF:000024">
    <property type="entry name" value="Vomeronasal 2, receptor 73"/>
    <property type="match status" value="1"/>
</dbReference>
<accession>L9LC49</accession>
<dbReference type="GO" id="GO:0005886">
    <property type="term" value="C:plasma membrane"/>
    <property type="evidence" value="ECO:0007669"/>
    <property type="project" value="TreeGrafter"/>
</dbReference>
<comment type="subcellular location">
    <subcellularLocation>
        <location evidence="1">Membrane</location>
    </subcellularLocation>
</comment>
<dbReference type="InterPro" id="IPR001828">
    <property type="entry name" value="ANF_lig-bd_rcpt"/>
</dbReference>
<keyword evidence="2" id="KW-0812">Transmembrane</keyword>
<dbReference type="AlphaFoldDB" id="L9LC49"/>